<proteinExistence type="inferred from homology"/>
<dbReference type="GO" id="GO:0004308">
    <property type="term" value="F:exo-alpha-sialidase activity"/>
    <property type="evidence" value="ECO:0007669"/>
    <property type="project" value="UniProtKB-EC"/>
</dbReference>
<gene>
    <name evidence="8" type="ORF">J2S37_000179</name>
</gene>
<dbReference type="RefSeq" id="WP_277104263.1">
    <property type="nucleotide sequence ID" value="NZ_BAAAJS010000013.1"/>
</dbReference>
<dbReference type="EMBL" id="JAVDYF010000001">
    <property type="protein sequence ID" value="MDR7353641.1"/>
    <property type="molecule type" value="Genomic_DNA"/>
</dbReference>
<reference evidence="8 9" key="1">
    <citation type="submission" date="2023-07" db="EMBL/GenBank/DDBJ databases">
        <title>Sequencing the genomes of 1000 actinobacteria strains.</title>
        <authorList>
            <person name="Klenk H.-P."/>
        </authorList>
    </citation>
    <scope>NUCLEOTIDE SEQUENCE [LARGE SCALE GENOMIC DNA]</scope>
    <source>
        <strain evidence="8 9">DSM 44508</strain>
    </source>
</reference>
<dbReference type="SUPFAM" id="SSF50939">
    <property type="entry name" value="Sialidases"/>
    <property type="match status" value="1"/>
</dbReference>
<evidence type="ECO:0000313" key="9">
    <source>
        <dbReference type="Proteomes" id="UP001183619"/>
    </source>
</evidence>
<feature type="domain" description="Sialidase" evidence="7">
    <location>
        <begin position="180"/>
        <end position="404"/>
    </location>
</feature>
<evidence type="ECO:0000256" key="2">
    <source>
        <dbReference type="ARBA" id="ARBA00009348"/>
    </source>
</evidence>
<feature type="domain" description="Alpha-galactosidase NEW3" evidence="6">
    <location>
        <begin position="443"/>
        <end position="513"/>
    </location>
</feature>
<comment type="catalytic activity">
    <reaction evidence="1">
        <text>Hydrolysis of alpha-(2-&gt;3)-, alpha-(2-&gt;6)-, alpha-(2-&gt;8)- glycosidic linkages of terminal sialic acid residues in oligosaccharides, glycoproteins, glycolipids, colominic acid and synthetic substrates.</text>
        <dbReference type="EC" id="3.2.1.18"/>
    </reaction>
</comment>
<keyword evidence="8" id="KW-0326">Glycosidase</keyword>
<dbReference type="CDD" id="cd15482">
    <property type="entry name" value="Sialidase_non-viral"/>
    <property type="match status" value="1"/>
</dbReference>
<evidence type="ECO:0000256" key="3">
    <source>
        <dbReference type="ARBA" id="ARBA00012733"/>
    </source>
</evidence>
<dbReference type="InterPro" id="IPR006311">
    <property type="entry name" value="TAT_signal"/>
</dbReference>
<dbReference type="InterPro" id="IPR036278">
    <property type="entry name" value="Sialidase_sf"/>
</dbReference>
<evidence type="ECO:0000256" key="1">
    <source>
        <dbReference type="ARBA" id="ARBA00000427"/>
    </source>
</evidence>
<dbReference type="InterPro" id="IPR011040">
    <property type="entry name" value="Sialidase"/>
</dbReference>
<keyword evidence="5" id="KW-0732">Signal</keyword>
<dbReference type="InterPro" id="IPR026856">
    <property type="entry name" value="Sialidase_fam"/>
</dbReference>
<dbReference type="Pfam" id="PF10633">
    <property type="entry name" value="NPCBM_assoc"/>
    <property type="match status" value="1"/>
</dbReference>
<evidence type="ECO:0000259" key="7">
    <source>
        <dbReference type="Pfam" id="PF13088"/>
    </source>
</evidence>
<dbReference type="Proteomes" id="UP001183619">
    <property type="component" value="Unassembled WGS sequence"/>
</dbReference>
<evidence type="ECO:0000256" key="4">
    <source>
        <dbReference type="SAM" id="MobiDB-lite"/>
    </source>
</evidence>
<dbReference type="Gene3D" id="2.60.40.10">
    <property type="entry name" value="Immunoglobulins"/>
    <property type="match status" value="1"/>
</dbReference>
<keyword evidence="8" id="KW-0378">Hydrolase</keyword>
<evidence type="ECO:0000259" key="6">
    <source>
        <dbReference type="Pfam" id="PF10633"/>
    </source>
</evidence>
<sequence length="969" mass="102854">MSGTIKRRALTATVSALALATGLVAATSTAAAQTPNTPFAGIPGHAANGTNGFDANPDMNAPGFLVEHKIETGGTNNFNCYRIPALITAKDGTLLASYDGRPDNCADAPQANSIVQRISRDNGATWEELKDVAPGKPTPVAEKIGYSDPSYITDRETGEIFNFHVKSFDTAIVGGNPSQVGNDPNNRKVIQAAYAKSSDNGATWSYDHVITREITPDLSWKARFATSGNGIQLTYGKYKGRLIQPAMLITTSNQWKAVAWISDDHGKTWFPSNPWGQSMDENKIVELSDGTLMNNSRSSNRGETFRKISYSYDGGMNWTEPVLDYRLPDPRNNASIIRAFPNAPEGSALAKVLLFSNTASTSGRTNGTIRMSCDDGKTWPVEKLFKQSDLQYTHMTTLANGDIGLLTEGHNRGNMNDIYFVRFNLAWLGESCLGTAAAPALVAAGESVEVPVTITNTTGAAIVDQPLEVSGPEGWVVGPTPRLTLAAGESKTVAVNFTAPATAVNGPNDFRLGVAHGAVDAVGRVTITVHGGVDHGGAPEVTEPTVFVTVANPKPTYQVGERIYYRFTVVNPLNNSISVIPSGGSGLESFDPAKGSPNCRWNSFNARHTAACTSAFHTVTEEDIARGEFVTETSWALTIARGQTRNQTLSTPVVRFGEVPAPAAPARVSASIDAIGTVASTGEALNVPVKVRVQSTTESVPADTKVDLYLDGLKVASALTPVEGVVDATVEVDSVAIGAQPVSHSLVARPVTAAENTRRIDGTATFVVSPQDRLRGTSTLTLAELADAVVEPGKNVQVLVSAKLQREGKPVAGERITFTSGDARSDAVTNSEGVALAYLKIAQLGEDLTEATTVTVTANAPEAATATTDFDASEATQTFKALPQPKQEEPEQQPKEEQPKEEKPTEEQPTEQPQPPATSTPQDPEDTPDPSVPSFAQAFKDLWKALVKFLNSIGAAFAQAMQGLFTPKA</sequence>
<evidence type="ECO:0000313" key="8">
    <source>
        <dbReference type="EMBL" id="MDR7353641.1"/>
    </source>
</evidence>
<dbReference type="Gene3D" id="2.120.10.10">
    <property type="match status" value="1"/>
</dbReference>
<protein>
    <recommendedName>
        <fullName evidence="3">exo-alpha-sialidase</fullName>
        <ecNumber evidence="3">3.2.1.18</ecNumber>
    </recommendedName>
</protein>
<dbReference type="PANTHER" id="PTHR10628:SF30">
    <property type="entry name" value="EXO-ALPHA-SIALIDASE"/>
    <property type="match status" value="1"/>
</dbReference>
<comment type="caution">
    <text evidence="8">The sequence shown here is derived from an EMBL/GenBank/DDBJ whole genome shotgun (WGS) entry which is preliminary data.</text>
</comment>
<dbReference type="InterPro" id="IPR013783">
    <property type="entry name" value="Ig-like_fold"/>
</dbReference>
<dbReference type="EC" id="3.2.1.18" evidence="3"/>
<comment type="similarity">
    <text evidence="2">Belongs to the glycosyl hydrolase 33 family.</text>
</comment>
<dbReference type="PROSITE" id="PS51318">
    <property type="entry name" value="TAT"/>
    <property type="match status" value="1"/>
</dbReference>
<name>A0ABU2B4V5_9CORY</name>
<feature type="chain" id="PRO_5046825168" description="exo-alpha-sialidase" evidence="5">
    <location>
        <begin position="33"/>
        <end position="969"/>
    </location>
</feature>
<accession>A0ABU2B4V5</accession>
<organism evidence="8 9">
    <name type="scientific">Corynebacterium felinum</name>
    <dbReference type="NCBI Taxonomy" id="131318"/>
    <lineage>
        <taxon>Bacteria</taxon>
        <taxon>Bacillati</taxon>
        <taxon>Actinomycetota</taxon>
        <taxon>Actinomycetes</taxon>
        <taxon>Mycobacteriales</taxon>
        <taxon>Corynebacteriaceae</taxon>
        <taxon>Corynebacterium</taxon>
    </lineage>
</organism>
<feature type="compositionally biased region" description="Basic and acidic residues" evidence="4">
    <location>
        <begin position="886"/>
        <end position="906"/>
    </location>
</feature>
<keyword evidence="9" id="KW-1185">Reference proteome</keyword>
<dbReference type="InterPro" id="IPR018905">
    <property type="entry name" value="A-galactase_NEW3"/>
</dbReference>
<feature type="region of interest" description="Disordered" evidence="4">
    <location>
        <begin position="881"/>
        <end position="935"/>
    </location>
</feature>
<feature type="signal peptide" evidence="5">
    <location>
        <begin position="1"/>
        <end position="32"/>
    </location>
</feature>
<dbReference type="PANTHER" id="PTHR10628">
    <property type="entry name" value="SIALIDASE"/>
    <property type="match status" value="1"/>
</dbReference>
<evidence type="ECO:0000256" key="5">
    <source>
        <dbReference type="SAM" id="SignalP"/>
    </source>
</evidence>
<dbReference type="Pfam" id="PF13088">
    <property type="entry name" value="BNR_2"/>
    <property type="match status" value="1"/>
</dbReference>